<dbReference type="Gene3D" id="3.40.630.20">
    <property type="entry name" value="Peptidase C15, pyroglutamyl peptidase I-like"/>
    <property type="match status" value="1"/>
</dbReference>
<feature type="region of interest" description="Disordered" evidence="1">
    <location>
        <begin position="1"/>
        <end position="21"/>
    </location>
</feature>
<dbReference type="SUPFAM" id="SSF53182">
    <property type="entry name" value="Pyrrolidone carboxyl peptidase (pyroglutamate aminopeptidase)"/>
    <property type="match status" value="1"/>
</dbReference>
<keyword evidence="2" id="KW-1133">Transmembrane helix</keyword>
<feature type="transmembrane region" description="Helical" evidence="2">
    <location>
        <begin position="21"/>
        <end position="44"/>
    </location>
</feature>
<evidence type="ECO:0000313" key="3">
    <source>
        <dbReference type="EMBL" id="POH71259.1"/>
    </source>
</evidence>
<feature type="region of interest" description="Disordered" evidence="1">
    <location>
        <begin position="434"/>
        <end position="469"/>
    </location>
</feature>
<keyword evidence="2" id="KW-0812">Transmembrane</keyword>
<dbReference type="InterPro" id="IPR036440">
    <property type="entry name" value="Peptidase_C15-like_sf"/>
</dbReference>
<keyword evidence="2" id="KW-0472">Membrane</keyword>
<dbReference type="Proteomes" id="UP000237104">
    <property type="component" value="Unassembled WGS sequence"/>
</dbReference>
<feature type="compositionally biased region" description="Basic and acidic residues" evidence="1">
    <location>
        <begin position="434"/>
        <end position="447"/>
    </location>
</feature>
<sequence length="537" mass="57099">MRPLSGRSQQGQPGARSRQTTPVAAGLALMLGSVLLVGCSPAVATPEQRSTTALKPASDELSTIVSGIAPEGCTDASLPVTVEEERLTAFMPDEADPSQPADRTFARMMVEGAGFGEFTAAFAKDVCGQVSLADANTVVEGMGTLLWQDAVARAQSTEGVTGDLPASDDRPLYWTRLEAMSVLHQWGPDFTLSTKERAFLVDAFDRAARGMRDVDLPSGDQVARVLVSGFDPFTLDGGATGSAAGTAGNQIRYGNPSGATVLAIDGTTTTAPDGTTVRYEAYTLPVNYPEFERGYLDDTVGPLMEPGDDRLDASITMSQAGGSQFALEQWNGRYHGDVAGNDNFAPCPPAGLTGAAQLAKDNPGCNTQVLERWGGGDTLTDPPQWTASTLPIEQMIAARTGSEVPRPPGDSWEDESVAFGVLWNTNYRYFPRCDSGEEKETSQREDTYPPAIQPTPPPQGSCARSGGGGTYLSNESAYRNTLLRDRAGLDIPAGHIHTPDMQHFHTEFAVTDATFEAWRDAIVAQARELIAVVGTHN</sequence>
<evidence type="ECO:0000256" key="2">
    <source>
        <dbReference type="SAM" id="Phobius"/>
    </source>
</evidence>
<dbReference type="EMBL" id="PPXF01000011">
    <property type="protein sequence ID" value="POH71259.1"/>
    <property type="molecule type" value="Genomic_DNA"/>
</dbReference>
<evidence type="ECO:0000256" key="1">
    <source>
        <dbReference type="SAM" id="MobiDB-lite"/>
    </source>
</evidence>
<protein>
    <submittedName>
        <fullName evidence="3">Uncharacterized protein</fullName>
    </submittedName>
</protein>
<reference evidence="3 4" key="1">
    <citation type="submission" date="2018-01" db="EMBL/GenBank/DDBJ databases">
        <title>Cryobacterium sp. nov., from glaciers in China.</title>
        <authorList>
            <person name="Liu Q."/>
            <person name="Xin Y.-H."/>
        </authorList>
    </citation>
    <scope>NUCLEOTIDE SEQUENCE [LARGE SCALE GENOMIC DNA]</scope>
    <source>
        <strain evidence="3 4">TMB1-8</strain>
    </source>
</reference>
<accession>A0A2S3ZQ77</accession>
<gene>
    <name evidence="3" type="ORF">C3B59_01235</name>
</gene>
<organism evidence="3 4">
    <name type="scientific">Cryobacterium zongtaii</name>
    <dbReference type="NCBI Taxonomy" id="1259217"/>
    <lineage>
        <taxon>Bacteria</taxon>
        <taxon>Bacillati</taxon>
        <taxon>Actinomycetota</taxon>
        <taxon>Actinomycetes</taxon>
        <taxon>Micrococcales</taxon>
        <taxon>Microbacteriaceae</taxon>
        <taxon>Cryobacterium</taxon>
    </lineage>
</organism>
<evidence type="ECO:0000313" key="4">
    <source>
        <dbReference type="Proteomes" id="UP000237104"/>
    </source>
</evidence>
<dbReference type="OrthoDB" id="4555199at2"/>
<proteinExistence type="predicted"/>
<comment type="caution">
    <text evidence="3">The sequence shown here is derived from an EMBL/GenBank/DDBJ whole genome shotgun (WGS) entry which is preliminary data.</text>
</comment>
<dbReference type="AlphaFoldDB" id="A0A2S3ZQ77"/>
<name>A0A2S3ZQ77_9MICO</name>